<dbReference type="RefSeq" id="XP_068352319.1">
    <property type="nucleotide sequence ID" value="XM_068509654.1"/>
</dbReference>
<dbReference type="Pfam" id="PF02366">
    <property type="entry name" value="PMT"/>
    <property type="match status" value="1"/>
</dbReference>
<dbReference type="GO" id="GO:0004169">
    <property type="term" value="F:dolichyl-phosphate-mannose-protein mannosyltransferase activity"/>
    <property type="evidence" value="ECO:0007669"/>
    <property type="project" value="TreeGrafter"/>
</dbReference>
<evidence type="ECO:0000313" key="13">
    <source>
        <dbReference type="Proteomes" id="UP000179807"/>
    </source>
</evidence>
<keyword evidence="7 9" id="KW-1133">Transmembrane helix</keyword>
<comment type="pathway">
    <text evidence="2">Protein modification; protein glycosylation.</text>
</comment>
<dbReference type="EMBL" id="MLAK01001019">
    <property type="protein sequence ID" value="OHS99182.1"/>
    <property type="molecule type" value="Genomic_DNA"/>
</dbReference>
<dbReference type="GO" id="GO:0012505">
    <property type="term" value="C:endomembrane system"/>
    <property type="evidence" value="ECO:0007669"/>
    <property type="project" value="UniProtKB-SubCell"/>
</dbReference>
<protein>
    <submittedName>
        <fullName evidence="12">Dolichyl-phosphate-mannose-protein mannosyltransferase</fullName>
    </submittedName>
</protein>
<feature type="domain" description="ArnT-like N-terminal" evidence="10">
    <location>
        <begin position="27"/>
        <end position="258"/>
    </location>
</feature>
<dbReference type="PANTHER" id="PTHR10050">
    <property type="entry name" value="DOLICHYL-PHOSPHATE-MANNOSE--PROTEIN MANNOSYLTRANSFERASE"/>
    <property type="match status" value="1"/>
</dbReference>
<feature type="transmembrane region" description="Helical" evidence="9">
    <location>
        <begin position="401"/>
        <end position="421"/>
    </location>
</feature>
<feature type="transmembrane region" description="Helical" evidence="9">
    <location>
        <begin position="119"/>
        <end position="143"/>
    </location>
</feature>
<organism evidence="12 13">
    <name type="scientific">Tritrichomonas foetus</name>
    <dbReference type="NCBI Taxonomy" id="1144522"/>
    <lineage>
        <taxon>Eukaryota</taxon>
        <taxon>Metamonada</taxon>
        <taxon>Parabasalia</taxon>
        <taxon>Tritrichomonadida</taxon>
        <taxon>Tritrichomonadidae</taxon>
        <taxon>Tritrichomonas</taxon>
    </lineage>
</organism>
<evidence type="ECO:0000256" key="6">
    <source>
        <dbReference type="ARBA" id="ARBA00022692"/>
    </source>
</evidence>
<dbReference type="InterPro" id="IPR032421">
    <property type="entry name" value="PMT_4TMC"/>
</dbReference>
<accession>A0A1J4JJ45</accession>
<comment type="subcellular location">
    <subcellularLocation>
        <location evidence="1">Endomembrane system</location>
        <topology evidence="1">Multi-pass membrane protein</topology>
    </subcellularLocation>
</comment>
<evidence type="ECO:0000256" key="2">
    <source>
        <dbReference type="ARBA" id="ARBA00004922"/>
    </source>
</evidence>
<dbReference type="InterPro" id="IPR027005">
    <property type="entry name" value="PMT-like"/>
</dbReference>
<evidence type="ECO:0000256" key="9">
    <source>
        <dbReference type="SAM" id="Phobius"/>
    </source>
</evidence>
<proteinExistence type="inferred from homology"/>
<dbReference type="VEuPathDB" id="TrichDB:TRFO_34427"/>
<feature type="transmembrane region" description="Helical" evidence="9">
    <location>
        <begin position="12"/>
        <end position="36"/>
    </location>
</feature>
<evidence type="ECO:0000259" key="10">
    <source>
        <dbReference type="Pfam" id="PF02366"/>
    </source>
</evidence>
<evidence type="ECO:0000256" key="4">
    <source>
        <dbReference type="ARBA" id="ARBA00022676"/>
    </source>
</evidence>
<comment type="caution">
    <text evidence="12">The sequence shown here is derived from an EMBL/GenBank/DDBJ whole genome shotgun (WGS) entry which is preliminary data.</text>
</comment>
<evidence type="ECO:0000256" key="3">
    <source>
        <dbReference type="ARBA" id="ARBA00007222"/>
    </source>
</evidence>
<dbReference type="UniPathway" id="UPA00378"/>
<evidence type="ECO:0000256" key="1">
    <source>
        <dbReference type="ARBA" id="ARBA00004127"/>
    </source>
</evidence>
<dbReference type="Proteomes" id="UP000179807">
    <property type="component" value="Unassembled WGS sequence"/>
</dbReference>
<evidence type="ECO:0000256" key="5">
    <source>
        <dbReference type="ARBA" id="ARBA00022679"/>
    </source>
</evidence>
<feature type="transmembrane region" description="Helical" evidence="9">
    <location>
        <begin position="240"/>
        <end position="264"/>
    </location>
</feature>
<keyword evidence="4 12" id="KW-0328">Glycosyltransferase</keyword>
<feature type="domain" description="Protein O-mannosyl-transferase C-terminal four TM" evidence="11">
    <location>
        <begin position="299"/>
        <end position="372"/>
    </location>
</feature>
<keyword evidence="8 9" id="KW-0472">Membrane</keyword>
<evidence type="ECO:0000313" key="12">
    <source>
        <dbReference type="EMBL" id="OHS99182.1"/>
    </source>
</evidence>
<reference evidence="12" key="1">
    <citation type="submission" date="2016-10" db="EMBL/GenBank/DDBJ databases">
        <authorList>
            <person name="Benchimol M."/>
            <person name="Almeida L.G."/>
            <person name="Vasconcelos A.T."/>
            <person name="Perreira-Neves A."/>
            <person name="Rosa I.A."/>
            <person name="Tasca T."/>
            <person name="Bogo M.R."/>
            <person name="de Souza W."/>
        </authorList>
    </citation>
    <scope>NUCLEOTIDE SEQUENCE [LARGE SCALE GENOMIC DNA]</scope>
    <source>
        <strain evidence="12">K</strain>
    </source>
</reference>
<comment type="similarity">
    <text evidence="3">Belongs to the glycosyltransferase 39 family.</text>
</comment>
<dbReference type="OrthoDB" id="292747at2759"/>
<feature type="domain" description="Protein O-mannosyl-transferase C-terminal four TM" evidence="11">
    <location>
        <begin position="376"/>
        <end position="466"/>
    </location>
</feature>
<dbReference type="AlphaFoldDB" id="A0A1J4JJ45"/>
<dbReference type="GeneID" id="94844358"/>
<dbReference type="GO" id="GO:0016020">
    <property type="term" value="C:membrane"/>
    <property type="evidence" value="ECO:0007669"/>
    <property type="project" value="InterPro"/>
</dbReference>
<keyword evidence="6 9" id="KW-0812">Transmembrane</keyword>
<dbReference type="InterPro" id="IPR003342">
    <property type="entry name" value="ArnT-like_N"/>
</dbReference>
<gene>
    <name evidence="12" type="ORF">TRFO_34427</name>
</gene>
<keyword evidence="13" id="KW-1185">Reference proteome</keyword>
<keyword evidence="5" id="KW-0808">Transferase</keyword>
<evidence type="ECO:0000256" key="8">
    <source>
        <dbReference type="ARBA" id="ARBA00023136"/>
    </source>
</evidence>
<feature type="transmembrane region" description="Helical" evidence="9">
    <location>
        <begin position="378"/>
        <end position="395"/>
    </location>
</feature>
<evidence type="ECO:0000259" key="11">
    <source>
        <dbReference type="Pfam" id="PF16192"/>
    </source>
</evidence>
<feature type="transmembrane region" description="Helical" evidence="9">
    <location>
        <begin position="428"/>
        <end position="448"/>
    </location>
</feature>
<dbReference type="Pfam" id="PF16192">
    <property type="entry name" value="PMT_4TMC"/>
    <property type="match status" value="2"/>
</dbReference>
<evidence type="ECO:0000256" key="7">
    <source>
        <dbReference type="ARBA" id="ARBA00022989"/>
    </source>
</evidence>
<sequence length="483" mass="55853">MGKRFTTKQDSSILNTIDCFLIPFIAFAGIATRFWLQAWPNYVTFDEVHFGGFTNGYIKQEYFFDIHPPLAKLLIAFIAYLGGYKGDIDFDELYAQQYPSPDFVTLRFTPELFSSLVPVLLYISMRIIKFPIFPSLIPSIFILFDTSMIAEGRFILTDGILHFFVSLHILALFYSLKKPSFFNQFMAGITLGCACSCKNTAWGLPVLDGVINIYIVLKIYKFKIAERFDDILLSILVRGIILLSMLLLIYYFCFVIHIVCLPYHGEGSDFLDRKVRKTVLNKSDTLTPLSTRLNSPSMFYRVISLNSIMHQSNMNIQSFHPYQSTPQSWPLLTSCYVAFIVLPENREVICLGNLFVYYPSFLAVLFLTVCFYLDWRYFMIVFGYFVHYLPFFLIPRCMFNYHYQIPLIFSAMAAGMVVDMVRWKKVKIFVVLGLVVAAFVGFLIWQPFVYGTHCSNPRKRILTRNWSFGDKGHRALAALHQDD</sequence>
<feature type="transmembrane region" description="Helical" evidence="9">
    <location>
        <begin position="155"/>
        <end position="176"/>
    </location>
</feature>
<dbReference type="PANTHER" id="PTHR10050:SF46">
    <property type="entry name" value="PROTEIN O-MANNOSYL-TRANSFERASE 2"/>
    <property type="match status" value="1"/>
</dbReference>
<name>A0A1J4JJ45_9EUKA</name>
<feature type="transmembrane region" description="Helical" evidence="9">
    <location>
        <begin position="355"/>
        <end position="373"/>
    </location>
</feature>